<evidence type="ECO:0000313" key="2">
    <source>
        <dbReference type="EMBL" id="KAA8563971.1"/>
    </source>
</evidence>
<feature type="region of interest" description="Disordered" evidence="1">
    <location>
        <begin position="42"/>
        <end position="91"/>
    </location>
</feature>
<gene>
    <name evidence="2" type="ORF">EYC84_011972</name>
</gene>
<reference evidence="2 3" key="1">
    <citation type="submission" date="2019-06" db="EMBL/GenBank/DDBJ databases">
        <title>Genome Sequence of the Brown Rot Fungal Pathogen Monilinia fructicola.</title>
        <authorList>
            <person name="De Miccolis Angelini R.M."/>
            <person name="Landi L."/>
            <person name="Abate D."/>
            <person name="Pollastro S."/>
            <person name="Romanazzi G."/>
            <person name="Faretra F."/>
        </authorList>
    </citation>
    <scope>NUCLEOTIDE SEQUENCE [LARGE SCALE GENOMIC DNA]</scope>
    <source>
        <strain evidence="2 3">Mfrc123</strain>
    </source>
</reference>
<dbReference type="AlphaFoldDB" id="A0A5M9J4V7"/>
<organism evidence="2 3">
    <name type="scientific">Monilinia fructicola</name>
    <name type="common">Brown rot fungus</name>
    <name type="synonym">Ciboria fructicola</name>
    <dbReference type="NCBI Taxonomy" id="38448"/>
    <lineage>
        <taxon>Eukaryota</taxon>
        <taxon>Fungi</taxon>
        <taxon>Dikarya</taxon>
        <taxon>Ascomycota</taxon>
        <taxon>Pezizomycotina</taxon>
        <taxon>Leotiomycetes</taxon>
        <taxon>Helotiales</taxon>
        <taxon>Sclerotiniaceae</taxon>
        <taxon>Monilinia</taxon>
    </lineage>
</organism>
<dbReference type="EMBL" id="VICG01000016">
    <property type="protein sequence ID" value="KAA8563971.1"/>
    <property type="molecule type" value="Genomic_DNA"/>
</dbReference>
<protein>
    <submittedName>
        <fullName evidence="2">Uncharacterized protein</fullName>
    </submittedName>
</protein>
<name>A0A5M9J4V7_MONFR</name>
<evidence type="ECO:0000256" key="1">
    <source>
        <dbReference type="SAM" id="MobiDB-lite"/>
    </source>
</evidence>
<feature type="compositionally biased region" description="Polar residues" evidence="1">
    <location>
        <begin position="53"/>
        <end position="69"/>
    </location>
</feature>
<evidence type="ECO:0000313" key="3">
    <source>
        <dbReference type="Proteomes" id="UP000322873"/>
    </source>
</evidence>
<accession>A0A5M9J4V7</accession>
<keyword evidence="3" id="KW-1185">Reference proteome</keyword>
<sequence length="91" mass="10474">MKGFKRYGRIALFENREDLKRIHPTSNHGSKHQKKYTTLTKKVSFPSHPIIQKSMTPSSKGTPSPNSVPNHMEMSTCPIAPSRYPLLRRRK</sequence>
<dbReference type="Proteomes" id="UP000322873">
    <property type="component" value="Unassembled WGS sequence"/>
</dbReference>
<comment type="caution">
    <text evidence="2">The sequence shown here is derived from an EMBL/GenBank/DDBJ whole genome shotgun (WGS) entry which is preliminary data.</text>
</comment>
<proteinExistence type="predicted"/>